<protein>
    <submittedName>
        <fullName evidence="1">Uncharacterized protein</fullName>
    </submittedName>
</protein>
<dbReference type="EMBL" id="KN557208">
    <property type="protein sequence ID" value="KHJ87708.1"/>
    <property type="molecule type" value="Genomic_DNA"/>
</dbReference>
<dbReference type="AlphaFoldDB" id="A0A0B1SQZ1"/>
<dbReference type="OrthoDB" id="5811295at2759"/>
<reference evidence="1 2" key="1">
    <citation type="submission" date="2014-03" db="EMBL/GenBank/DDBJ databases">
        <title>Draft genome of the hookworm Oesophagostomum dentatum.</title>
        <authorList>
            <person name="Mitreva M."/>
        </authorList>
    </citation>
    <scope>NUCLEOTIDE SEQUENCE [LARGE SCALE GENOMIC DNA]</scope>
    <source>
        <strain evidence="1 2">OD-Hann</strain>
    </source>
</reference>
<name>A0A0B1SQZ1_OESDE</name>
<accession>A0A0B1SQZ1</accession>
<sequence length="103" mass="12020">MGGVPDDDDRALSSAVREPQIAMALTVITVDPRPLSMPHAGFTKMPLPDTYEDRLWITKILDHMTYEEAFLRRHEIPFRPYPKDRTANIHCNWVFLVRSHKFQ</sequence>
<dbReference type="Proteomes" id="UP000053660">
    <property type="component" value="Unassembled WGS sequence"/>
</dbReference>
<gene>
    <name evidence="1" type="ORF">OESDEN_12511</name>
</gene>
<evidence type="ECO:0000313" key="2">
    <source>
        <dbReference type="Proteomes" id="UP000053660"/>
    </source>
</evidence>
<organism evidence="1 2">
    <name type="scientific">Oesophagostomum dentatum</name>
    <name type="common">Nodular worm</name>
    <dbReference type="NCBI Taxonomy" id="61180"/>
    <lineage>
        <taxon>Eukaryota</taxon>
        <taxon>Metazoa</taxon>
        <taxon>Ecdysozoa</taxon>
        <taxon>Nematoda</taxon>
        <taxon>Chromadorea</taxon>
        <taxon>Rhabditida</taxon>
        <taxon>Rhabditina</taxon>
        <taxon>Rhabditomorpha</taxon>
        <taxon>Strongyloidea</taxon>
        <taxon>Strongylidae</taxon>
        <taxon>Oesophagostomum</taxon>
    </lineage>
</organism>
<feature type="non-terminal residue" evidence="1">
    <location>
        <position position="103"/>
    </location>
</feature>
<keyword evidence="2" id="KW-1185">Reference proteome</keyword>
<proteinExistence type="predicted"/>
<evidence type="ECO:0000313" key="1">
    <source>
        <dbReference type="EMBL" id="KHJ87708.1"/>
    </source>
</evidence>